<organism evidence="2">
    <name type="scientific">Heteropoda jugulans</name>
    <dbReference type="NCBI Taxonomy" id="1358901"/>
    <lineage>
        <taxon>Eukaryota</taxon>
        <taxon>Metazoa</taxon>
        <taxon>Ecdysozoa</taxon>
        <taxon>Arthropoda</taxon>
        <taxon>Chelicerata</taxon>
        <taxon>Arachnida</taxon>
        <taxon>Araneae</taxon>
        <taxon>Araneomorphae</taxon>
        <taxon>Entelegynae</taxon>
        <taxon>Dionycha</taxon>
        <taxon>Sparassidae</taxon>
        <taxon>Heteropoda</taxon>
    </lineage>
</organism>
<sequence>MKITVVMMLLFVVFSAVALAEKEIENAVPDPVLYSAYRCRGNGIYCTDNVRGRCCPGLMCKNKRCVKN</sequence>
<proteinExistence type="predicted"/>
<dbReference type="AlphaFoldDB" id="A0A4Q8KAM0"/>
<keyword evidence="1" id="KW-0732">Signal</keyword>
<accession>A0A4Q8KAM0</accession>
<reference evidence="2" key="2">
    <citation type="submission" date="2019-05" db="EMBL/GenBank/DDBJ databases">
        <title>Unravelling the molecular evolution of spider venoms.</title>
        <authorList>
            <person name="Pineda S."/>
        </authorList>
    </citation>
    <scope>NUCLEOTIDE SEQUENCE</scope>
</reference>
<name>A0A4Q8KAM0_9ARAC</name>
<dbReference type="EMBL" id="HAHI01000515">
    <property type="protein sequence ID" value="SNX36834.1"/>
    <property type="molecule type" value="Transcribed_RNA"/>
</dbReference>
<feature type="signal peptide" evidence="1">
    <location>
        <begin position="1"/>
        <end position="20"/>
    </location>
</feature>
<protein>
    <submittedName>
        <fullName evidence="2">U24-Sparatoxin-Hju1o_1</fullName>
    </submittedName>
</protein>
<evidence type="ECO:0000256" key="1">
    <source>
        <dbReference type="SAM" id="SignalP"/>
    </source>
</evidence>
<evidence type="ECO:0000313" key="2">
    <source>
        <dbReference type="EMBL" id="SNX36834.1"/>
    </source>
</evidence>
<feature type="chain" id="PRO_5020935458" evidence="1">
    <location>
        <begin position="21"/>
        <end position="68"/>
    </location>
</feature>
<reference evidence="2" key="1">
    <citation type="submission" date="2017-05" db="EMBL/GenBank/DDBJ databases">
        <authorList>
            <person name="QRISCLOUD D."/>
        </authorList>
    </citation>
    <scope>NUCLEOTIDE SEQUENCE</scope>
</reference>